<comment type="caution">
    <text evidence="1">The sequence shown here is derived from an EMBL/GenBank/DDBJ whole genome shotgun (WGS) entry which is preliminary data.</text>
</comment>
<dbReference type="EMBL" id="MRZV01002635">
    <property type="protein sequence ID" value="PIK33300.1"/>
    <property type="molecule type" value="Genomic_DNA"/>
</dbReference>
<dbReference type="InterPro" id="IPR043502">
    <property type="entry name" value="DNA/RNA_pol_sf"/>
</dbReference>
<dbReference type="AlphaFoldDB" id="A0A2G8JC32"/>
<reference evidence="1 2" key="1">
    <citation type="journal article" date="2017" name="PLoS Biol.">
        <title>The sea cucumber genome provides insights into morphological evolution and visceral regeneration.</title>
        <authorList>
            <person name="Zhang X."/>
            <person name="Sun L."/>
            <person name="Yuan J."/>
            <person name="Sun Y."/>
            <person name="Gao Y."/>
            <person name="Zhang L."/>
            <person name="Li S."/>
            <person name="Dai H."/>
            <person name="Hamel J.F."/>
            <person name="Liu C."/>
            <person name="Yu Y."/>
            <person name="Liu S."/>
            <person name="Lin W."/>
            <person name="Guo K."/>
            <person name="Jin S."/>
            <person name="Xu P."/>
            <person name="Storey K.B."/>
            <person name="Huan P."/>
            <person name="Zhang T."/>
            <person name="Zhou Y."/>
            <person name="Zhang J."/>
            <person name="Lin C."/>
            <person name="Li X."/>
            <person name="Xing L."/>
            <person name="Huo D."/>
            <person name="Sun M."/>
            <person name="Wang L."/>
            <person name="Mercier A."/>
            <person name="Li F."/>
            <person name="Yang H."/>
            <person name="Xiang J."/>
        </authorList>
    </citation>
    <scope>NUCLEOTIDE SEQUENCE [LARGE SCALE GENOMIC DNA]</scope>
    <source>
        <strain evidence="1">Shaxun</strain>
        <tissue evidence="1">Muscle</tissue>
    </source>
</reference>
<sequence>MSVADKKFVKIIEDGIELVGGRYVIPLPWMDPNSILPNNKGQARKRFEMLERRFRRDPELKIKYVEFMNKMYDRGYMEQVCETSYEGREWYLPHHPVIRQETRQSKGGLRLCSQTSRRLPERPTSTRAGLTNSLVGVLLRYREEKVAVMADIEGMFLQVVVPPEDRDALRFLWRSNEKKS</sequence>
<evidence type="ECO:0000313" key="2">
    <source>
        <dbReference type="Proteomes" id="UP000230750"/>
    </source>
</evidence>
<proteinExistence type="predicted"/>
<dbReference type="SUPFAM" id="SSF56672">
    <property type="entry name" value="DNA/RNA polymerases"/>
    <property type="match status" value="1"/>
</dbReference>
<keyword evidence="2" id="KW-1185">Reference proteome</keyword>
<dbReference type="Proteomes" id="UP000230750">
    <property type="component" value="Unassembled WGS sequence"/>
</dbReference>
<organism evidence="1 2">
    <name type="scientific">Stichopus japonicus</name>
    <name type="common">Sea cucumber</name>
    <dbReference type="NCBI Taxonomy" id="307972"/>
    <lineage>
        <taxon>Eukaryota</taxon>
        <taxon>Metazoa</taxon>
        <taxon>Echinodermata</taxon>
        <taxon>Eleutherozoa</taxon>
        <taxon>Echinozoa</taxon>
        <taxon>Holothuroidea</taxon>
        <taxon>Aspidochirotacea</taxon>
        <taxon>Aspidochirotida</taxon>
        <taxon>Stichopodidae</taxon>
        <taxon>Apostichopus</taxon>
    </lineage>
</organism>
<dbReference type="OrthoDB" id="8194935at2759"/>
<dbReference type="PANTHER" id="PTHR47331">
    <property type="entry name" value="PHD-TYPE DOMAIN-CONTAINING PROTEIN"/>
    <property type="match status" value="1"/>
</dbReference>
<name>A0A2G8JC32_STIJA</name>
<dbReference type="STRING" id="307972.A0A2G8JC32"/>
<accession>A0A2G8JC32</accession>
<evidence type="ECO:0000313" key="1">
    <source>
        <dbReference type="EMBL" id="PIK33300.1"/>
    </source>
</evidence>
<evidence type="ECO:0008006" key="3">
    <source>
        <dbReference type="Google" id="ProtNLM"/>
    </source>
</evidence>
<protein>
    <recommendedName>
        <fullName evidence="3">Reverse transcriptase domain-containing protein</fullName>
    </recommendedName>
</protein>
<gene>
    <name evidence="1" type="ORF">BSL78_29888</name>
</gene>